<dbReference type="RefSeq" id="WP_003535066.1">
    <property type="nucleotide sequence ID" value="NZ_CAXTKX010000006.1"/>
</dbReference>
<dbReference type="HOGENOM" id="CLU_2933465_0_0_9"/>
<name>B0N150_9FIRM</name>
<sequence>MIYEKRIIKDSIIIQGIYDVLNIVLLHFLEIDCIAISIFGVFDNGYVYSSFIEGDKWYKL</sequence>
<gene>
    <name evidence="1" type="ORF">CLORAM_00411</name>
</gene>
<dbReference type="EMBL" id="ABFX02000003">
    <property type="protein sequence ID" value="EDS19536.1"/>
    <property type="molecule type" value="Genomic_DNA"/>
</dbReference>
<protein>
    <submittedName>
        <fullName evidence="1">Uncharacterized protein</fullName>
    </submittedName>
</protein>
<organism evidence="1 2">
    <name type="scientific">Thomasclavelia ramosa DSM 1402</name>
    <dbReference type="NCBI Taxonomy" id="445974"/>
    <lineage>
        <taxon>Bacteria</taxon>
        <taxon>Bacillati</taxon>
        <taxon>Bacillota</taxon>
        <taxon>Erysipelotrichia</taxon>
        <taxon>Erysipelotrichales</taxon>
        <taxon>Coprobacillaceae</taxon>
        <taxon>Thomasclavelia</taxon>
    </lineage>
</organism>
<reference evidence="1" key="1">
    <citation type="submission" date="2007-11" db="EMBL/GenBank/DDBJ databases">
        <authorList>
            <person name="Fulton L."/>
            <person name="Clifton S."/>
            <person name="Fulton B."/>
            <person name="Xu J."/>
            <person name="Minx P."/>
            <person name="Pepin K.H."/>
            <person name="Johnson M."/>
            <person name="Thiruvilangam P."/>
            <person name="Bhonagiri V."/>
            <person name="Nash W.E."/>
            <person name="Mardis E.R."/>
            <person name="Wilson R.K."/>
        </authorList>
    </citation>
    <scope>NUCLEOTIDE SEQUENCE [LARGE SCALE GENOMIC DNA]</scope>
    <source>
        <strain evidence="1">DSM 1402</strain>
    </source>
</reference>
<comment type="caution">
    <text evidence="1">The sequence shown here is derived from an EMBL/GenBank/DDBJ whole genome shotgun (WGS) entry which is preliminary data.</text>
</comment>
<dbReference type="AlphaFoldDB" id="B0N150"/>
<dbReference type="Proteomes" id="UP000005798">
    <property type="component" value="Unassembled WGS sequence"/>
</dbReference>
<evidence type="ECO:0000313" key="1">
    <source>
        <dbReference type="EMBL" id="EDS19536.1"/>
    </source>
</evidence>
<proteinExistence type="predicted"/>
<accession>B0N150</accession>
<evidence type="ECO:0000313" key="2">
    <source>
        <dbReference type="Proteomes" id="UP000005798"/>
    </source>
</evidence>
<reference evidence="1" key="2">
    <citation type="submission" date="2014-06" db="EMBL/GenBank/DDBJ databases">
        <title>Draft genome sequence of Clostridium ramosum(DSM 1402).</title>
        <authorList>
            <person name="Sudarsanam P."/>
            <person name="Ley R."/>
            <person name="Guruge J."/>
            <person name="Turnbaugh P.J."/>
            <person name="Mahowald M."/>
            <person name="Liep D."/>
            <person name="Gordon J."/>
        </authorList>
    </citation>
    <scope>NUCLEOTIDE SEQUENCE</scope>
    <source>
        <strain evidence="1">DSM 1402</strain>
    </source>
</reference>
<keyword evidence="2" id="KW-1185">Reference proteome</keyword>